<organism evidence="1 2">
    <name type="scientific">Defluviitalea raffinosedens</name>
    <dbReference type="NCBI Taxonomy" id="1450156"/>
    <lineage>
        <taxon>Bacteria</taxon>
        <taxon>Bacillati</taxon>
        <taxon>Bacillota</taxon>
        <taxon>Clostridia</taxon>
        <taxon>Lachnospirales</taxon>
        <taxon>Defluviitaleaceae</taxon>
        <taxon>Defluviitalea</taxon>
    </lineage>
</organism>
<name>A0A7C8LNK5_9FIRM</name>
<reference evidence="1 2" key="1">
    <citation type="submission" date="2019-12" db="EMBL/GenBank/DDBJ databases">
        <title>Defluviitalea raffinosedens, isolated from a biogas fermenter, genome sequencing and characterization.</title>
        <authorList>
            <person name="Rettenmaier R."/>
            <person name="Schneider M."/>
            <person name="Neuhaus K."/>
            <person name="Liebl W."/>
            <person name="Zverlov V."/>
        </authorList>
    </citation>
    <scope>NUCLEOTIDE SEQUENCE [LARGE SCALE GENOMIC DNA]</scope>
    <source>
        <strain evidence="1 2">249c-K6</strain>
    </source>
</reference>
<dbReference type="Proteomes" id="UP000483018">
    <property type="component" value="Unassembled WGS sequence"/>
</dbReference>
<comment type="caution">
    <text evidence="1">The sequence shown here is derived from an EMBL/GenBank/DDBJ whole genome shotgun (WGS) entry which is preliminary data.</text>
</comment>
<dbReference type="RefSeq" id="WP_158741531.1">
    <property type="nucleotide sequence ID" value="NZ_JAFBEP010000018.1"/>
</dbReference>
<proteinExistence type="predicted"/>
<dbReference type="EMBL" id="WSLF01000016">
    <property type="protein sequence ID" value="KAE9629797.1"/>
    <property type="molecule type" value="Genomic_DNA"/>
</dbReference>
<sequence>MKRKMEVQGTTKNNVVLPRNIKDILKSLIDEDVIIVLKSGKCEEVTILGVEGNLLIASPNGDIKFVDIDCICEVIADPADVIEGLFKERCC</sequence>
<dbReference type="AlphaFoldDB" id="A0A7C8LNK5"/>
<evidence type="ECO:0000313" key="2">
    <source>
        <dbReference type="Proteomes" id="UP000483018"/>
    </source>
</evidence>
<evidence type="ECO:0000313" key="1">
    <source>
        <dbReference type="EMBL" id="KAE9629797.1"/>
    </source>
</evidence>
<dbReference type="OrthoDB" id="1955501at2"/>
<gene>
    <name evidence="1" type="ORF">GND95_12710</name>
</gene>
<keyword evidence="2" id="KW-1185">Reference proteome</keyword>
<accession>A0A7C8LNK5</accession>
<protein>
    <submittedName>
        <fullName evidence="1">Uncharacterized protein</fullName>
    </submittedName>
</protein>